<feature type="transmembrane region" description="Helical" evidence="4">
    <location>
        <begin position="75"/>
        <end position="97"/>
    </location>
</feature>
<keyword evidence="2 6" id="KW-0418">Kinase</keyword>
<accession>A0ABS4ZCH9</accession>
<dbReference type="Gene3D" id="1.20.5.1930">
    <property type="match status" value="1"/>
</dbReference>
<feature type="transmembrane region" description="Helical" evidence="4">
    <location>
        <begin position="127"/>
        <end position="146"/>
    </location>
</feature>
<keyword evidence="4" id="KW-1133">Transmembrane helix</keyword>
<feature type="transmembrane region" description="Helical" evidence="4">
    <location>
        <begin position="152"/>
        <end position="173"/>
    </location>
</feature>
<evidence type="ECO:0000313" key="7">
    <source>
        <dbReference type="Proteomes" id="UP000758168"/>
    </source>
</evidence>
<evidence type="ECO:0000313" key="6">
    <source>
        <dbReference type="EMBL" id="MBP2418430.1"/>
    </source>
</evidence>
<dbReference type="InterPro" id="IPR036890">
    <property type="entry name" value="HATPase_C_sf"/>
</dbReference>
<dbReference type="Pfam" id="PF07730">
    <property type="entry name" value="HisKA_3"/>
    <property type="match status" value="1"/>
</dbReference>
<evidence type="ECO:0000256" key="1">
    <source>
        <dbReference type="ARBA" id="ARBA00022679"/>
    </source>
</evidence>
<keyword evidence="1 6" id="KW-0808">Transferase</keyword>
<dbReference type="InterPro" id="IPR050482">
    <property type="entry name" value="Sensor_HK_TwoCompSys"/>
</dbReference>
<dbReference type="EMBL" id="JAGIOB010000001">
    <property type="protein sequence ID" value="MBP2418430.1"/>
    <property type="molecule type" value="Genomic_DNA"/>
</dbReference>
<dbReference type="RefSeq" id="WP_210057911.1">
    <property type="nucleotide sequence ID" value="NZ_BAAAMH010000002.1"/>
</dbReference>
<dbReference type="Proteomes" id="UP000758168">
    <property type="component" value="Unassembled WGS sequence"/>
</dbReference>
<dbReference type="PANTHER" id="PTHR24421">
    <property type="entry name" value="NITRATE/NITRITE SENSOR PROTEIN NARX-RELATED"/>
    <property type="match status" value="1"/>
</dbReference>
<gene>
    <name evidence="6" type="ORF">JOF54_003352</name>
</gene>
<keyword evidence="3" id="KW-0902">Two-component regulatory system</keyword>
<keyword evidence="7" id="KW-1185">Reference proteome</keyword>
<organism evidence="6 7">
    <name type="scientific">Microlunatus capsulatus</name>
    <dbReference type="NCBI Taxonomy" id="99117"/>
    <lineage>
        <taxon>Bacteria</taxon>
        <taxon>Bacillati</taxon>
        <taxon>Actinomycetota</taxon>
        <taxon>Actinomycetes</taxon>
        <taxon>Propionibacteriales</taxon>
        <taxon>Propionibacteriaceae</taxon>
        <taxon>Microlunatus</taxon>
    </lineage>
</organism>
<dbReference type="GO" id="GO:0004673">
    <property type="term" value="F:protein histidine kinase activity"/>
    <property type="evidence" value="ECO:0007669"/>
    <property type="project" value="UniProtKB-EC"/>
</dbReference>
<comment type="caution">
    <text evidence="6">The sequence shown here is derived from an EMBL/GenBank/DDBJ whole genome shotgun (WGS) entry which is preliminary data.</text>
</comment>
<proteinExistence type="predicted"/>
<evidence type="ECO:0000256" key="4">
    <source>
        <dbReference type="SAM" id="Phobius"/>
    </source>
</evidence>
<protein>
    <submittedName>
        <fullName evidence="6">Two-component system sensor histidine kinase DesK</fullName>
        <ecNumber evidence="6">2.7.13.3</ecNumber>
    </submittedName>
</protein>
<dbReference type="PANTHER" id="PTHR24421:SF63">
    <property type="entry name" value="SENSOR HISTIDINE KINASE DESK"/>
    <property type="match status" value="1"/>
</dbReference>
<evidence type="ECO:0000256" key="2">
    <source>
        <dbReference type="ARBA" id="ARBA00022777"/>
    </source>
</evidence>
<name>A0ABS4ZCH9_9ACTN</name>
<sequence length="398" mass="41892">MSSSAASLGTDTRRLELYIQSSLYVLLLAEPLVLTPSFVDRPALAVLSLVHTGANVVVCRWSTNGRRPPVLRPGRRATAGLVAWAALSLGLAAATAGTRMGDLPFPLALVVLGASLGSIACALGHRVLLAAVLVAAVGATLALVRLDRQPPAGVLPLVVVSVLLLLGIVYTFWSSGWMVRVVRELVEARHRAAQLAVAEERLRISRDLHDLFGRTLAAVALKSELAAELLRRDRPEQAAAEIGAVRALAEQTGGEIRQVVRGFRRVDLAEELSGARALLDSAGIRCVVHAEGADRLAPDAAAALAWTLREAVTNVIRHSRAGECFITLEAADPVRLLVTNDGAGDGTTAPDGRGTGLLGMAERLAGVEGTLLRHHAAGRFTVEARVPAARAHRAEVPA</sequence>
<keyword evidence="4" id="KW-0472">Membrane</keyword>
<evidence type="ECO:0000259" key="5">
    <source>
        <dbReference type="Pfam" id="PF07730"/>
    </source>
</evidence>
<keyword evidence="4" id="KW-0812">Transmembrane</keyword>
<dbReference type="CDD" id="cd16917">
    <property type="entry name" value="HATPase_UhpB-NarQ-NarX-like"/>
    <property type="match status" value="1"/>
</dbReference>
<dbReference type="InterPro" id="IPR011712">
    <property type="entry name" value="Sig_transdc_His_kin_sub3_dim/P"/>
</dbReference>
<feature type="transmembrane region" description="Helical" evidence="4">
    <location>
        <begin position="45"/>
        <end position="63"/>
    </location>
</feature>
<dbReference type="EC" id="2.7.13.3" evidence="6"/>
<reference evidence="6 7" key="1">
    <citation type="submission" date="2021-03" db="EMBL/GenBank/DDBJ databases">
        <title>Sequencing the genomes of 1000 actinobacteria strains.</title>
        <authorList>
            <person name="Klenk H.-P."/>
        </authorList>
    </citation>
    <scope>NUCLEOTIDE SEQUENCE [LARGE SCALE GENOMIC DNA]</scope>
    <source>
        <strain evidence="6 7">DSM 12936</strain>
    </source>
</reference>
<dbReference type="Gene3D" id="3.30.565.10">
    <property type="entry name" value="Histidine kinase-like ATPase, C-terminal domain"/>
    <property type="match status" value="1"/>
</dbReference>
<evidence type="ECO:0000256" key="3">
    <source>
        <dbReference type="ARBA" id="ARBA00023012"/>
    </source>
</evidence>
<dbReference type="SUPFAM" id="SSF55874">
    <property type="entry name" value="ATPase domain of HSP90 chaperone/DNA topoisomerase II/histidine kinase"/>
    <property type="match status" value="1"/>
</dbReference>
<feature type="domain" description="Signal transduction histidine kinase subgroup 3 dimerisation and phosphoacceptor" evidence="5">
    <location>
        <begin position="200"/>
        <end position="267"/>
    </location>
</feature>